<organism evidence="1">
    <name type="scientific">Klebsiella pneumoniae</name>
    <dbReference type="NCBI Taxonomy" id="573"/>
    <lineage>
        <taxon>Bacteria</taxon>
        <taxon>Pseudomonadati</taxon>
        <taxon>Pseudomonadota</taxon>
        <taxon>Gammaproteobacteria</taxon>
        <taxon>Enterobacterales</taxon>
        <taxon>Enterobacteriaceae</taxon>
        <taxon>Klebsiella/Raoultella group</taxon>
        <taxon>Klebsiella</taxon>
        <taxon>Klebsiella pneumoniae complex</taxon>
    </lineage>
</organism>
<sequence length="920" mass="102017">MAFDPPIGSSAPEVLLINAKNLDFAMNDITTAFWKDRFGQERKTWYGIESSLEVMRAAQLAAFISQFNQQAQEFDAQISNQASRYEAVLQEAGRTVLGRYEDGPWTLTNYNQLISYGGTFWKLAASVVIGDGYTTAGNTPVSWNATDRVNFVDVGQDQLRSELGAIFMPAPSGNAVTDTLLLQAALRVGGQIIYNRPGEYLYNTYSVIKSGTSLHTAAGINWKQVAGKSNPFIVNEAFSASRYAVTSMTKNEAAINSYLDGADLKSKNYITVVCENHPFIKGDWAAFHGPKEFAYDGIMRVISIIDANTFIAESHSMPTATTATPDDVFWHGMYCFKADHNIEVDIQGRIDGNWRNNSTASTTDFDERVKFMGMAFWGGQHLTVRINDAFNIRKYTVLFANIRNAYIPRINFYNFSDGIHFQPPYVGVSIGTLAGATGDDMLALTNGDYETYQLSRGHGYSLYADHLMPQNALTAMKVVGATNYRYWDIGIGSISGSTRLHVIAAIRDLPLTWTDIGRFYIGSCTCASQTKDDFYLNTDRMDLFAIDNYTVCSPESGTHSITMGNRYGVTTNIGTIKLRNVQYKEGVHLKSFYIGTNCNIGLLDIEFANATPLNGALAGVLTAPAMTYDGDAGESAGGFIDTIRLSGKYVFPQANIGRLAWLRYKWNRIFLDNLYVENGERVIHENEITGNDGKIFCNNVHVRNTHDFCNTYNKVQAYHSSTLLETTDMPYWLRDASAELRIYGAVKTLNDTGVCRVEAGKYYAKGLDVPVNLTDFPPAGNHGDVVFNTNAAGNAVGRYQYNSANSTWELQNRENISQSPSDTSATIYNPDWNRGFNWVQTLTQDVQFTGGAANLSKLNRGDKIRLYLTQDAIGGRAVSFSTAYKFPVAWVNGGTTGQHTIGEFVYDGQFLVLERANVWY</sequence>
<dbReference type="InterPro" id="IPR023366">
    <property type="entry name" value="ATP_synth_asu-like_sf"/>
</dbReference>
<comment type="caution">
    <text evidence="1">The sequence shown here is derived from an EMBL/GenBank/DDBJ whole genome shotgun (WGS) entry which is preliminary data.</text>
</comment>
<dbReference type="RefSeq" id="WP_132343550.1">
    <property type="nucleotide sequence ID" value="NZ_JAIGYS010000009.1"/>
</dbReference>
<accession>A0A483IYC7</accession>
<name>A0A483IYC7_KLEPN</name>
<dbReference type="AlphaFoldDB" id="A0A483IYC7"/>
<evidence type="ECO:0000313" key="1">
    <source>
        <dbReference type="EMBL" id="TCX38646.1"/>
    </source>
</evidence>
<protein>
    <recommendedName>
        <fullName evidence="2">Tail spike TSP1/Gp66 N-terminal domain-containing protein</fullName>
    </recommendedName>
</protein>
<gene>
    <name evidence="1" type="ORF">ETE75_16670</name>
</gene>
<proteinExistence type="predicted"/>
<reference evidence="1" key="1">
    <citation type="submission" date="2019-01" db="EMBL/GenBank/DDBJ databases">
        <authorList>
            <person name="Lista F."/>
            <person name="Anselmo A."/>
        </authorList>
    </citation>
    <scope>NUCLEOTIDE SEQUENCE</scope>
    <source>
        <strain evidence="1">13S</strain>
    </source>
</reference>
<evidence type="ECO:0008006" key="2">
    <source>
        <dbReference type="Google" id="ProtNLM"/>
    </source>
</evidence>
<dbReference type="Gene3D" id="2.40.30.20">
    <property type="match status" value="1"/>
</dbReference>
<dbReference type="EMBL" id="SDCJ01000011">
    <property type="protein sequence ID" value="TCX38646.1"/>
    <property type="molecule type" value="Genomic_DNA"/>
</dbReference>